<organism evidence="4 5">
    <name type="scientific">Meiothermus taiwanensis</name>
    <dbReference type="NCBI Taxonomy" id="172827"/>
    <lineage>
        <taxon>Bacteria</taxon>
        <taxon>Thermotogati</taxon>
        <taxon>Deinococcota</taxon>
        <taxon>Deinococci</taxon>
        <taxon>Thermales</taxon>
        <taxon>Thermaceae</taxon>
        <taxon>Meiothermus</taxon>
    </lineage>
</organism>
<feature type="domain" description="Metallo-beta-lactamase" evidence="2">
    <location>
        <begin position="13"/>
        <end position="225"/>
    </location>
</feature>
<comment type="caution">
    <text evidence="4">The sequence shown here is derived from an EMBL/GenBank/DDBJ whole genome shotgun (WGS) entry which is preliminary data.</text>
</comment>
<evidence type="ECO:0000313" key="5">
    <source>
        <dbReference type="Proteomes" id="UP000266089"/>
    </source>
</evidence>
<reference evidence="4 5" key="1">
    <citation type="submission" date="2018-08" db="EMBL/GenBank/DDBJ databases">
        <title>Meiothermus cateniformans JCM 15151 genome sequencing project.</title>
        <authorList>
            <person name="Da Costa M.S."/>
            <person name="Albuquerque L."/>
            <person name="Raposo P."/>
            <person name="Froufe H.J.C."/>
            <person name="Barroso C.S."/>
            <person name="Egas C."/>
        </authorList>
    </citation>
    <scope>NUCLEOTIDE SEQUENCE [LARGE SCALE GENOMIC DNA]</scope>
    <source>
        <strain evidence="4 5">JCM 15151</strain>
    </source>
</reference>
<dbReference type="Pfam" id="PF07521">
    <property type="entry name" value="RMMBL"/>
    <property type="match status" value="1"/>
</dbReference>
<name>A0A399E2J3_9DEIN</name>
<dbReference type="InterPro" id="IPR036866">
    <property type="entry name" value="RibonucZ/Hydroxyglut_hydro"/>
</dbReference>
<dbReference type="InterPro" id="IPR001279">
    <property type="entry name" value="Metallo-B-lactamas"/>
</dbReference>
<accession>A0A399E2J3</accession>
<feature type="domain" description="Beta-Casp" evidence="3">
    <location>
        <begin position="242"/>
        <end position="367"/>
    </location>
</feature>
<dbReference type="SMART" id="SM01027">
    <property type="entry name" value="Beta-Casp"/>
    <property type="match status" value="1"/>
</dbReference>
<dbReference type="InterPro" id="IPR022712">
    <property type="entry name" value="Beta_Casp"/>
</dbReference>
<proteinExistence type="predicted"/>
<sequence>MRITPFGAAQTVTGSCHLVEHQNYRLLLDCGAYQGSDEERNEEPFGFDPRTVDAVLISHAHNDHIGRLPLLIRQGFAGRVYVTEPTRLILPVILEDALKLMQEERERLERKGREVPPLPWNESDLAELYTRLEEVAYYQTQSLGPFRYRLRDAGHLPGSAFIQLEAAGRSLIFSGDLGHRRKDVLVDPDYPAMVDLVLCEGTYGDRSHRPFAATLEEFSDILSNVLSQNGKVFIPSFALERTQEVLFYIRELEQREAIPSVPVFVDSPLACKISEIYPKVRDFFSSEVQHLYAQGLDPFRPRRLEYTHSVEESKALNLMQGPMIVIAGNGMLSGGRILHHLRHGLPDGRNAVIITGYQPRGGLGELLINQAETVRIFGETVQVRARTHTLGGFSGHAGRDELLDWLESEQRIVLVHGEAEKLQMLGQVLRERGKNAFLGEWGKAVEV</sequence>
<dbReference type="Gene3D" id="3.60.15.10">
    <property type="entry name" value="Ribonuclease Z/Hydroxyacylglutathione hydrolase-like"/>
    <property type="match status" value="1"/>
</dbReference>
<dbReference type="PANTHER" id="PTHR11203">
    <property type="entry name" value="CLEAVAGE AND POLYADENYLATION SPECIFICITY FACTOR FAMILY MEMBER"/>
    <property type="match status" value="1"/>
</dbReference>
<evidence type="ECO:0000259" key="2">
    <source>
        <dbReference type="SMART" id="SM00849"/>
    </source>
</evidence>
<dbReference type="GO" id="GO:0016787">
    <property type="term" value="F:hydrolase activity"/>
    <property type="evidence" value="ECO:0007669"/>
    <property type="project" value="UniProtKB-KW"/>
</dbReference>
<dbReference type="Pfam" id="PF10996">
    <property type="entry name" value="Beta-Casp"/>
    <property type="match status" value="1"/>
</dbReference>
<evidence type="ECO:0000256" key="1">
    <source>
        <dbReference type="ARBA" id="ARBA00022801"/>
    </source>
</evidence>
<dbReference type="Pfam" id="PF00753">
    <property type="entry name" value="Lactamase_B"/>
    <property type="match status" value="1"/>
</dbReference>
<dbReference type="AlphaFoldDB" id="A0A399E2J3"/>
<keyword evidence="1 4" id="KW-0378">Hydrolase</keyword>
<dbReference type="SUPFAM" id="SSF56281">
    <property type="entry name" value="Metallo-hydrolase/oxidoreductase"/>
    <property type="match status" value="1"/>
</dbReference>
<dbReference type="GO" id="GO:0004521">
    <property type="term" value="F:RNA endonuclease activity"/>
    <property type="evidence" value="ECO:0007669"/>
    <property type="project" value="TreeGrafter"/>
</dbReference>
<dbReference type="CDD" id="cd16295">
    <property type="entry name" value="TTHA0252-CPSF-like_MBL-fold"/>
    <property type="match status" value="1"/>
</dbReference>
<dbReference type="InterPro" id="IPR050698">
    <property type="entry name" value="MBL"/>
</dbReference>
<dbReference type="PROSITE" id="PS51257">
    <property type="entry name" value="PROKAR_LIPOPROTEIN"/>
    <property type="match status" value="1"/>
</dbReference>
<dbReference type="SMART" id="SM00849">
    <property type="entry name" value="Lactamase_B"/>
    <property type="match status" value="1"/>
</dbReference>
<dbReference type="PANTHER" id="PTHR11203:SF37">
    <property type="entry name" value="INTEGRATOR COMPLEX SUBUNIT 11"/>
    <property type="match status" value="1"/>
</dbReference>
<dbReference type="EMBL" id="QWKX01000043">
    <property type="protein sequence ID" value="RIH76441.1"/>
    <property type="molecule type" value="Genomic_DNA"/>
</dbReference>
<dbReference type="InterPro" id="IPR011108">
    <property type="entry name" value="RMMBL"/>
</dbReference>
<protein>
    <submittedName>
        <fullName evidence="4">Ribonuclease</fullName>
        <ecNumber evidence="4">3.1.-.-</ecNumber>
    </submittedName>
</protein>
<evidence type="ECO:0000259" key="3">
    <source>
        <dbReference type="SMART" id="SM01027"/>
    </source>
</evidence>
<dbReference type="EC" id="3.1.-.-" evidence="4"/>
<dbReference type="RefSeq" id="WP_027888955.1">
    <property type="nucleotide sequence ID" value="NZ_JBHSXZ010000063.1"/>
</dbReference>
<evidence type="ECO:0000313" key="4">
    <source>
        <dbReference type="EMBL" id="RIH76441.1"/>
    </source>
</evidence>
<dbReference type="Proteomes" id="UP000266089">
    <property type="component" value="Unassembled WGS sequence"/>
</dbReference>
<gene>
    <name evidence="4" type="ORF">Mcate_01783</name>
</gene>
<dbReference type="Gene3D" id="3.40.50.10890">
    <property type="match status" value="1"/>
</dbReference>
<dbReference type="OrthoDB" id="9803916at2"/>